<evidence type="ECO:0000256" key="4">
    <source>
        <dbReference type="ARBA" id="ARBA00022679"/>
    </source>
</evidence>
<proteinExistence type="inferred from homology"/>
<dbReference type="GO" id="GO:0070677">
    <property type="term" value="F:rRNA (cytosine-2'-O-)-methyltransferase activity"/>
    <property type="evidence" value="ECO:0007669"/>
    <property type="project" value="UniProtKB-UniRule"/>
</dbReference>
<dbReference type="Proteomes" id="UP000250245">
    <property type="component" value="Unassembled WGS sequence"/>
</dbReference>
<keyword evidence="5 6" id="KW-0949">S-adenosyl-L-methionine</keyword>
<dbReference type="Pfam" id="PF00590">
    <property type="entry name" value="TP_methylase"/>
    <property type="match status" value="1"/>
</dbReference>
<dbReference type="EC" id="2.1.1.198" evidence="6"/>
<dbReference type="InterPro" id="IPR014776">
    <property type="entry name" value="4pyrrole_Mease_sub2"/>
</dbReference>
<comment type="catalytic activity">
    <reaction evidence="6">
        <text>cytidine(1402) in 16S rRNA + S-adenosyl-L-methionine = 2'-O-methylcytidine(1402) in 16S rRNA + S-adenosyl-L-homocysteine + H(+)</text>
        <dbReference type="Rhea" id="RHEA:42924"/>
        <dbReference type="Rhea" id="RHEA-COMP:10285"/>
        <dbReference type="Rhea" id="RHEA-COMP:10286"/>
        <dbReference type="ChEBI" id="CHEBI:15378"/>
        <dbReference type="ChEBI" id="CHEBI:57856"/>
        <dbReference type="ChEBI" id="CHEBI:59789"/>
        <dbReference type="ChEBI" id="CHEBI:74495"/>
        <dbReference type="ChEBI" id="CHEBI:82748"/>
        <dbReference type="EC" id="2.1.1.198"/>
    </reaction>
</comment>
<sequence>MDYPPVFEEVNLVLAGTPIGNVGDSSPRLREALRDAEVVACEDTRRTRDLAHRLRVEMSARLLAYHEHNEATMTSELLNLARDGKQVLQVSDAGMPGISDPGFRLGHAAGNAGIPFTVLPGPSAPLLALVGSGLPTDSFTFVGFLPRKFAALYHTLQSLSARNESLIFLESPRRTVETLDAMVQVFGANRPAVVARELTKTHEEFIRGTLESVHSELCSRLEVLGEIVIVVQGATAGNESADSTLHLDKLEQLVQNGVKAKTAAKLIATWFGGSANELFSSYLEGKNG</sequence>
<dbReference type="FunFam" id="3.40.1010.10:FF:000007">
    <property type="entry name" value="Ribosomal RNA small subunit methyltransferase I"/>
    <property type="match status" value="1"/>
</dbReference>
<accession>A0A2X2YB15</accession>
<evidence type="ECO:0000259" key="7">
    <source>
        <dbReference type="Pfam" id="PF00590"/>
    </source>
</evidence>
<dbReference type="PROSITE" id="PS01296">
    <property type="entry name" value="RSMI"/>
    <property type="match status" value="1"/>
</dbReference>
<dbReference type="InterPro" id="IPR000878">
    <property type="entry name" value="4pyrrol_Mease"/>
</dbReference>
<keyword evidence="4 6" id="KW-0808">Transferase</keyword>
<dbReference type="RefSeq" id="WP_013188775.1">
    <property type="nucleotide sequence ID" value="NZ_CP068112.1"/>
</dbReference>
<dbReference type="InterPro" id="IPR008189">
    <property type="entry name" value="rRNA_ssu_MeTfrase_I"/>
</dbReference>
<dbReference type="SUPFAM" id="SSF53790">
    <property type="entry name" value="Tetrapyrrole methylase"/>
    <property type="match status" value="1"/>
</dbReference>
<dbReference type="EMBL" id="UASJ01000001">
    <property type="protein sequence ID" value="SQB63448.1"/>
    <property type="molecule type" value="Genomic_DNA"/>
</dbReference>
<evidence type="ECO:0000256" key="2">
    <source>
        <dbReference type="ARBA" id="ARBA00022552"/>
    </source>
</evidence>
<dbReference type="InterPro" id="IPR018063">
    <property type="entry name" value="SAM_MeTrfase_RsmI_CS"/>
</dbReference>
<comment type="subcellular location">
    <subcellularLocation>
        <location evidence="6">Cytoplasm</location>
    </subcellularLocation>
</comment>
<keyword evidence="2 6" id="KW-0698">rRNA processing</keyword>
<dbReference type="HAMAP" id="MF_01877">
    <property type="entry name" value="16SrRNA_methyltr_I"/>
    <property type="match status" value="1"/>
</dbReference>
<dbReference type="PANTHER" id="PTHR46111:SF1">
    <property type="entry name" value="RIBOSOMAL RNA SMALL SUBUNIT METHYLTRANSFERASE I"/>
    <property type="match status" value="1"/>
</dbReference>
<evidence type="ECO:0000256" key="5">
    <source>
        <dbReference type="ARBA" id="ARBA00022691"/>
    </source>
</evidence>
<dbReference type="CDD" id="cd11648">
    <property type="entry name" value="RsmI"/>
    <property type="match status" value="1"/>
</dbReference>
<evidence type="ECO:0000256" key="1">
    <source>
        <dbReference type="ARBA" id="ARBA00022490"/>
    </source>
</evidence>
<evidence type="ECO:0000256" key="3">
    <source>
        <dbReference type="ARBA" id="ARBA00022603"/>
    </source>
</evidence>
<reference evidence="8 9" key="1">
    <citation type="submission" date="2018-06" db="EMBL/GenBank/DDBJ databases">
        <authorList>
            <consortium name="Pathogen Informatics"/>
            <person name="Doyle S."/>
        </authorList>
    </citation>
    <scope>NUCLEOTIDE SEQUENCE [LARGE SCALE GENOMIC DNA]</scope>
    <source>
        <strain evidence="8 9">NCTC11820</strain>
    </source>
</reference>
<dbReference type="PIRSF" id="PIRSF005917">
    <property type="entry name" value="MTase_YraL"/>
    <property type="match status" value="1"/>
</dbReference>
<evidence type="ECO:0000256" key="6">
    <source>
        <dbReference type="HAMAP-Rule" id="MF_01877"/>
    </source>
</evidence>
<dbReference type="AlphaFoldDB" id="A0A2X2YB15"/>
<gene>
    <name evidence="6 8" type="primary">rsmI</name>
    <name evidence="8" type="ORF">NCTC11820_00224</name>
</gene>
<keyword evidence="1 6" id="KW-0963">Cytoplasm</keyword>
<dbReference type="Gene3D" id="3.40.1010.10">
    <property type="entry name" value="Cobalt-precorrin-4 Transmethylase, Domain 1"/>
    <property type="match status" value="1"/>
</dbReference>
<organism evidence="8 9">
    <name type="scientific">Mobiluncus curtisii</name>
    <dbReference type="NCBI Taxonomy" id="2051"/>
    <lineage>
        <taxon>Bacteria</taxon>
        <taxon>Bacillati</taxon>
        <taxon>Actinomycetota</taxon>
        <taxon>Actinomycetes</taxon>
        <taxon>Actinomycetales</taxon>
        <taxon>Actinomycetaceae</taxon>
        <taxon>Mobiluncus</taxon>
    </lineage>
</organism>
<dbReference type="NCBIfam" id="TIGR00096">
    <property type="entry name" value="16S rRNA (cytidine(1402)-2'-O)-methyltransferase"/>
    <property type="match status" value="1"/>
</dbReference>
<dbReference type="Gene3D" id="3.30.950.10">
    <property type="entry name" value="Methyltransferase, Cobalt-precorrin-4 Transmethylase, Domain 2"/>
    <property type="match status" value="1"/>
</dbReference>
<protein>
    <recommendedName>
        <fullName evidence="6">Ribosomal RNA small subunit methyltransferase I</fullName>
        <ecNumber evidence="6">2.1.1.198</ecNumber>
    </recommendedName>
    <alternativeName>
        <fullName evidence="6">16S rRNA 2'-O-ribose C1402 methyltransferase</fullName>
    </alternativeName>
    <alternativeName>
        <fullName evidence="6">rRNA (cytidine-2'-O-)-methyltransferase RsmI</fullName>
    </alternativeName>
</protein>
<dbReference type="OMA" id="PVVFYES"/>
<dbReference type="GO" id="GO:0005737">
    <property type="term" value="C:cytoplasm"/>
    <property type="evidence" value="ECO:0007669"/>
    <property type="project" value="UniProtKB-SubCell"/>
</dbReference>
<dbReference type="InterPro" id="IPR035996">
    <property type="entry name" value="4pyrrol_Methylase_sf"/>
</dbReference>
<dbReference type="GeneID" id="55564625"/>
<comment type="similarity">
    <text evidence="6">Belongs to the methyltransferase superfamily. RsmI family.</text>
</comment>
<name>A0A2X2YB15_9ACTO</name>
<comment type="function">
    <text evidence="6">Catalyzes the 2'-O-methylation of the ribose of cytidine 1402 (C1402) in 16S rRNA.</text>
</comment>
<dbReference type="InterPro" id="IPR014777">
    <property type="entry name" value="4pyrrole_Mease_sub1"/>
</dbReference>
<keyword evidence="3 6" id="KW-0489">Methyltransferase</keyword>
<evidence type="ECO:0000313" key="9">
    <source>
        <dbReference type="Proteomes" id="UP000250245"/>
    </source>
</evidence>
<dbReference type="PANTHER" id="PTHR46111">
    <property type="entry name" value="RIBOSOMAL RNA SMALL SUBUNIT METHYLTRANSFERASE I"/>
    <property type="match status" value="1"/>
</dbReference>
<feature type="domain" description="Tetrapyrrole methylase" evidence="7">
    <location>
        <begin position="12"/>
        <end position="212"/>
    </location>
</feature>
<evidence type="ECO:0000313" key="8">
    <source>
        <dbReference type="EMBL" id="SQB63448.1"/>
    </source>
</evidence>